<evidence type="ECO:0000313" key="2">
    <source>
        <dbReference type="EMBL" id="RAW35050.1"/>
    </source>
</evidence>
<dbReference type="Proteomes" id="UP000251314">
    <property type="component" value="Unassembled WGS sequence"/>
</dbReference>
<evidence type="ECO:0000259" key="1">
    <source>
        <dbReference type="PROSITE" id="PS50994"/>
    </source>
</evidence>
<dbReference type="PANTHER" id="PTHR37984:SF15">
    <property type="entry name" value="INTEGRASE CATALYTIC DOMAIN-CONTAINING PROTEIN"/>
    <property type="match status" value="1"/>
</dbReference>
<dbReference type="InterPro" id="IPR012337">
    <property type="entry name" value="RNaseH-like_sf"/>
</dbReference>
<dbReference type="EMBL" id="MJFZ01000181">
    <property type="protein sequence ID" value="RAW35050.1"/>
    <property type="molecule type" value="Genomic_DNA"/>
</dbReference>
<dbReference type="SUPFAM" id="SSF53098">
    <property type="entry name" value="Ribonuclease H-like"/>
    <property type="match status" value="1"/>
</dbReference>
<dbReference type="GO" id="GO:0003676">
    <property type="term" value="F:nucleic acid binding"/>
    <property type="evidence" value="ECO:0007669"/>
    <property type="project" value="InterPro"/>
</dbReference>
<gene>
    <name evidence="2" type="ORF">PC110_g8639</name>
</gene>
<keyword evidence="3" id="KW-1185">Reference proteome</keyword>
<dbReference type="OrthoDB" id="122285at2759"/>
<organism evidence="2 3">
    <name type="scientific">Phytophthora cactorum</name>
    <dbReference type="NCBI Taxonomy" id="29920"/>
    <lineage>
        <taxon>Eukaryota</taxon>
        <taxon>Sar</taxon>
        <taxon>Stramenopiles</taxon>
        <taxon>Oomycota</taxon>
        <taxon>Peronosporomycetes</taxon>
        <taxon>Peronosporales</taxon>
        <taxon>Peronosporaceae</taxon>
        <taxon>Phytophthora</taxon>
    </lineage>
</organism>
<protein>
    <recommendedName>
        <fullName evidence="1">Integrase catalytic domain-containing protein</fullName>
    </recommendedName>
</protein>
<dbReference type="InterPro" id="IPR036397">
    <property type="entry name" value="RNaseH_sf"/>
</dbReference>
<accession>A0A329SEH2</accession>
<dbReference type="InterPro" id="IPR001584">
    <property type="entry name" value="Integrase_cat-core"/>
</dbReference>
<evidence type="ECO:0000313" key="3">
    <source>
        <dbReference type="Proteomes" id="UP000251314"/>
    </source>
</evidence>
<dbReference type="STRING" id="29920.A0A329SEH2"/>
<dbReference type="Gene3D" id="3.30.420.10">
    <property type="entry name" value="Ribonuclease H-like superfamily/Ribonuclease H"/>
    <property type="match status" value="1"/>
</dbReference>
<reference evidence="2 3" key="1">
    <citation type="submission" date="2018-01" db="EMBL/GenBank/DDBJ databases">
        <title>Draft genome of the strawberry crown rot pathogen Phytophthora cactorum.</title>
        <authorList>
            <person name="Armitage A.D."/>
            <person name="Lysoe E."/>
            <person name="Nellist C.F."/>
            <person name="Harrison R.J."/>
            <person name="Brurberg M.B."/>
        </authorList>
    </citation>
    <scope>NUCLEOTIDE SEQUENCE [LARGE SCALE GENOMIC DNA]</scope>
    <source>
        <strain evidence="2 3">10300</strain>
    </source>
</reference>
<proteinExistence type="predicted"/>
<dbReference type="InterPro" id="IPR050951">
    <property type="entry name" value="Retrovirus_Pol_polyprotein"/>
</dbReference>
<dbReference type="VEuPathDB" id="FungiDB:PC110_g8639"/>
<dbReference type="PANTHER" id="PTHR37984">
    <property type="entry name" value="PROTEIN CBG26694"/>
    <property type="match status" value="1"/>
</dbReference>
<name>A0A329SEH2_9STRA</name>
<dbReference type="AlphaFoldDB" id="A0A329SEH2"/>
<sequence length="247" mass="28273">MACHLTQCADRDRKFVSRFWQHVLKSIRMKLSMIVVYGAQGNGQAERMHRTLEEHLRCFVGPLQDDWDSHLVVVHSTVNSSTKLAPFEADVGYIPLNPLQLAAEQLEEAPKNRRGSSFHERQAAILLRCRAALSQVQERMRDIYDRNRTEQVFEVGDHVYKHLDPKHTGLPNSTKFGPKWIGPCTVMKIGSTPDGHTYAQATERILVEWMGEEKPKLVEHEAQLAHRLLDSPAFGTYQIGRRCVYDT</sequence>
<comment type="caution">
    <text evidence="2">The sequence shown here is derived from an EMBL/GenBank/DDBJ whole genome shotgun (WGS) entry which is preliminary data.</text>
</comment>
<feature type="domain" description="Integrase catalytic" evidence="1">
    <location>
        <begin position="1"/>
        <end position="103"/>
    </location>
</feature>
<dbReference type="PROSITE" id="PS50994">
    <property type="entry name" value="INTEGRASE"/>
    <property type="match status" value="1"/>
</dbReference>
<dbReference type="GO" id="GO:0015074">
    <property type="term" value="P:DNA integration"/>
    <property type="evidence" value="ECO:0007669"/>
    <property type="project" value="InterPro"/>
</dbReference>